<feature type="region of interest" description="Disordered" evidence="3">
    <location>
        <begin position="529"/>
        <end position="562"/>
    </location>
</feature>
<keyword evidence="2" id="KW-0472">Membrane</keyword>
<comment type="similarity">
    <text evidence="1 2">Belongs to the outer membrane factor (OMF) (TC 1.B.17) family.</text>
</comment>
<dbReference type="Pfam" id="PF02321">
    <property type="entry name" value="OEP"/>
    <property type="match status" value="2"/>
</dbReference>
<dbReference type="RefSeq" id="WP_139373848.1">
    <property type="nucleotide sequence ID" value="NZ_FUWJ01000002.1"/>
</dbReference>
<dbReference type="EMBL" id="FUWJ01000002">
    <property type="protein sequence ID" value="SJZ79078.1"/>
    <property type="molecule type" value="Genomic_DNA"/>
</dbReference>
<name>A0A1T4NK06_9HYPH</name>
<keyword evidence="2" id="KW-0564">Palmitate</keyword>
<dbReference type="NCBIfam" id="TIGR01845">
    <property type="entry name" value="outer_NodT"/>
    <property type="match status" value="1"/>
</dbReference>
<reference evidence="5" key="1">
    <citation type="submission" date="2017-02" db="EMBL/GenBank/DDBJ databases">
        <authorList>
            <person name="Varghese N."/>
            <person name="Submissions S."/>
        </authorList>
    </citation>
    <scope>NUCLEOTIDE SEQUENCE [LARGE SCALE GENOMIC DNA]</scope>
    <source>
        <strain evidence="5">ATCC 27094</strain>
    </source>
</reference>
<dbReference type="PANTHER" id="PTHR30203:SF31">
    <property type="entry name" value="RND EFFLUX SYSTEM, OUTER MEMBRANE LIPOPROTEIN, NODT"/>
    <property type="match status" value="1"/>
</dbReference>
<sequence>MLQRRGQRSRDGGWASFGSTKQARPLARPIRDIVTGSAIPPLLALALTLGGCEVGPDFKSADAPVSDKWLEANNPSVKTDRQEYEQWWTVYNDPTLNQLIDKAYRQNLSLQAAGARVLEARAILGISIGQFYPQVQQVNVSAAYAQASKTDTSSNPGSFLDNYWKATMGLQVAWEIDLWGKFRRSTESASASYLASIATYDDALVTLLSDVATTYIGIRTLQTQIEIAKENVVKQQRALIIARDRYRGGVATELDVYQAENVLGQTQSTIPQLTAQLQKGEDALRVLLGMPPQSVDALIAGPQTIPVPPQDVAVGIPADLVRRRPDIRSAELKAAAQSAKIGMTKAQLFPAFTLSGVFGTTAGGSTENPLDQVFSSRSIFFAFGPSFSWPVLNYGQITNKVRVQDARLQALLLEYQDTVLKAQKEVEDGLSGFLQGRQQVELLKGSVSAATKAMNIAMDQYTLGTRDFTTVLTAAQNLYQAQSNLASASGNVSASLATLYRSLGGGWQIRGNSEFVNDKVRAEMRNRTDWGSVLPPAGPPPQPEPGLPGPDNVGPNVQAPKW</sequence>
<dbReference type="OrthoDB" id="9783100at2"/>
<keyword evidence="2" id="KW-1134">Transmembrane beta strand</keyword>
<evidence type="ECO:0000313" key="5">
    <source>
        <dbReference type="Proteomes" id="UP000190092"/>
    </source>
</evidence>
<protein>
    <submittedName>
        <fullName evidence="4">Efflux transporter, outer membrane factor (OMF) lipoprotein, NodT family</fullName>
    </submittedName>
</protein>
<dbReference type="GO" id="GO:0015562">
    <property type="term" value="F:efflux transmembrane transporter activity"/>
    <property type="evidence" value="ECO:0007669"/>
    <property type="project" value="InterPro"/>
</dbReference>
<dbReference type="Gene3D" id="1.20.1600.10">
    <property type="entry name" value="Outer membrane efflux proteins (OEP)"/>
    <property type="match status" value="1"/>
</dbReference>
<dbReference type="STRING" id="225324.SAMN02745126_02303"/>
<dbReference type="SUPFAM" id="SSF56954">
    <property type="entry name" value="Outer membrane efflux proteins (OEP)"/>
    <property type="match status" value="1"/>
</dbReference>
<evidence type="ECO:0000313" key="4">
    <source>
        <dbReference type="EMBL" id="SJZ79078.1"/>
    </source>
</evidence>
<keyword evidence="2" id="KW-0812">Transmembrane</keyword>
<evidence type="ECO:0000256" key="1">
    <source>
        <dbReference type="ARBA" id="ARBA00007613"/>
    </source>
</evidence>
<proteinExistence type="inferred from homology"/>
<keyword evidence="2 4" id="KW-0449">Lipoprotein</keyword>
<accession>A0A1T4NK06</accession>
<feature type="region of interest" description="Disordered" evidence="3">
    <location>
        <begin position="1"/>
        <end position="20"/>
    </location>
</feature>
<dbReference type="GO" id="GO:0005886">
    <property type="term" value="C:plasma membrane"/>
    <property type="evidence" value="ECO:0007669"/>
    <property type="project" value="UniProtKB-SubCell"/>
</dbReference>
<evidence type="ECO:0000256" key="3">
    <source>
        <dbReference type="SAM" id="MobiDB-lite"/>
    </source>
</evidence>
<evidence type="ECO:0000256" key="2">
    <source>
        <dbReference type="RuleBase" id="RU362097"/>
    </source>
</evidence>
<comment type="subcellular location">
    <subcellularLocation>
        <location evidence="2">Cell membrane</location>
        <topology evidence="2">Lipid-anchor</topology>
    </subcellularLocation>
</comment>
<dbReference type="AlphaFoldDB" id="A0A1T4NK06"/>
<dbReference type="InterPro" id="IPR003423">
    <property type="entry name" value="OMP_efflux"/>
</dbReference>
<gene>
    <name evidence="4" type="ORF">SAMN02745126_02303</name>
</gene>
<organism evidence="4 5">
    <name type="scientific">Enhydrobacter aerosaccus</name>
    <dbReference type="NCBI Taxonomy" id="225324"/>
    <lineage>
        <taxon>Bacteria</taxon>
        <taxon>Pseudomonadati</taxon>
        <taxon>Pseudomonadota</taxon>
        <taxon>Alphaproteobacteria</taxon>
        <taxon>Hyphomicrobiales</taxon>
        <taxon>Enhydrobacter</taxon>
    </lineage>
</organism>
<keyword evidence="5" id="KW-1185">Reference proteome</keyword>
<dbReference type="Gene3D" id="2.20.200.10">
    <property type="entry name" value="Outer membrane efflux proteins (OEP)"/>
    <property type="match status" value="1"/>
</dbReference>
<feature type="compositionally biased region" description="Pro residues" evidence="3">
    <location>
        <begin position="536"/>
        <end position="548"/>
    </location>
</feature>
<dbReference type="PANTHER" id="PTHR30203">
    <property type="entry name" value="OUTER MEMBRANE CATION EFFLUX PROTEIN"/>
    <property type="match status" value="1"/>
</dbReference>
<dbReference type="Proteomes" id="UP000190092">
    <property type="component" value="Unassembled WGS sequence"/>
</dbReference>
<dbReference type="InterPro" id="IPR010131">
    <property type="entry name" value="MdtP/NodT-like"/>
</dbReference>